<organism evidence="1 2">
    <name type="scientific">Massilia litorea</name>
    <dbReference type="NCBI Taxonomy" id="2769491"/>
    <lineage>
        <taxon>Bacteria</taxon>
        <taxon>Pseudomonadati</taxon>
        <taxon>Pseudomonadota</taxon>
        <taxon>Betaproteobacteria</taxon>
        <taxon>Burkholderiales</taxon>
        <taxon>Oxalobacteraceae</taxon>
        <taxon>Telluria group</taxon>
        <taxon>Massilia</taxon>
    </lineage>
</organism>
<dbReference type="SUPFAM" id="SSF55961">
    <property type="entry name" value="Bet v1-like"/>
    <property type="match status" value="1"/>
</dbReference>
<evidence type="ECO:0000313" key="1">
    <source>
        <dbReference type="EMBL" id="QOL48676.1"/>
    </source>
</evidence>
<keyword evidence="2" id="KW-1185">Reference proteome</keyword>
<dbReference type="InterPro" id="IPR023393">
    <property type="entry name" value="START-like_dom_sf"/>
</dbReference>
<dbReference type="AlphaFoldDB" id="A0A7L9U3S2"/>
<protein>
    <submittedName>
        <fullName evidence="1">SRPBCC family protein</fullName>
    </submittedName>
</protein>
<dbReference type="Gene3D" id="3.30.530.20">
    <property type="match status" value="1"/>
</dbReference>
<dbReference type="RefSeq" id="WP_193685719.1">
    <property type="nucleotide sequence ID" value="NZ_CP062941.1"/>
</dbReference>
<dbReference type="CDD" id="cd07818">
    <property type="entry name" value="SRPBCC_1"/>
    <property type="match status" value="1"/>
</dbReference>
<dbReference type="Proteomes" id="UP000593875">
    <property type="component" value="Chromosome"/>
</dbReference>
<name>A0A7L9U3S2_9BURK</name>
<accession>A0A7L9U3S2</accession>
<dbReference type="EMBL" id="CP062941">
    <property type="protein sequence ID" value="QOL48676.1"/>
    <property type="molecule type" value="Genomic_DNA"/>
</dbReference>
<sequence length="179" mass="18960">MLTLFLLAAAVLAIALLAASRRPDAFRVERRIHIEAPVAQVEPLVGDMRRFMTWNPFAKDKPLALDFSGPAGGTGAACDFAGSGAAGRGRLEVIDSRPGKITMRLTMAAPVRCENTIEFLLVPGAAGTDVRWAMHGRSPLIAKFMGLLFDTDNMVGRELESGLADLKALAEAAGAIKAA</sequence>
<evidence type="ECO:0000313" key="2">
    <source>
        <dbReference type="Proteomes" id="UP000593875"/>
    </source>
</evidence>
<reference evidence="1 2" key="1">
    <citation type="submission" date="2020-10" db="EMBL/GenBank/DDBJ databases">
        <title>Genome sequencing of Massilia sp. LPB0304.</title>
        <authorList>
            <person name="Kim J."/>
        </authorList>
    </citation>
    <scope>NUCLEOTIDE SEQUENCE [LARGE SCALE GENOMIC DNA]</scope>
    <source>
        <strain evidence="1 2">LPB0304</strain>
    </source>
</reference>
<proteinExistence type="predicted"/>
<dbReference type="InterPro" id="IPR019587">
    <property type="entry name" value="Polyketide_cyclase/dehydratase"/>
</dbReference>
<gene>
    <name evidence="1" type="ORF">LPB04_17155</name>
</gene>
<dbReference type="Pfam" id="PF10604">
    <property type="entry name" value="Polyketide_cyc2"/>
    <property type="match status" value="1"/>
</dbReference>
<dbReference type="KEGG" id="mlir:LPB04_17155"/>